<name>A0A6L6QEH7_9BURK</name>
<dbReference type="OrthoDB" id="8703141at2"/>
<dbReference type="AlphaFoldDB" id="A0A6L6QEH7"/>
<keyword evidence="2" id="KW-0812">Transmembrane</keyword>
<keyword evidence="2" id="KW-1133">Transmembrane helix</keyword>
<feature type="transmembrane region" description="Helical" evidence="2">
    <location>
        <begin position="369"/>
        <end position="390"/>
    </location>
</feature>
<evidence type="ECO:0000313" key="5">
    <source>
        <dbReference type="Proteomes" id="UP000472320"/>
    </source>
</evidence>
<keyword evidence="2" id="KW-0472">Membrane</keyword>
<keyword evidence="5" id="KW-1185">Reference proteome</keyword>
<feature type="region of interest" description="Disordered" evidence="1">
    <location>
        <begin position="192"/>
        <end position="222"/>
    </location>
</feature>
<comment type="caution">
    <text evidence="4">The sequence shown here is derived from an EMBL/GenBank/DDBJ whole genome shotgun (WGS) entry which is preliminary data.</text>
</comment>
<evidence type="ECO:0000259" key="3">
    <source>
        <dbReference type="Pfam" id="PF25800"/>
    </source>
</evidence>
<protein>
    <recommendedName>
        <fullName evidence="3">FimV N-terminal domain-containing protein</fullName>
    </recommendedName>
</protein>
<feature type="compositionally biased region" description="Low complexity" evidence="1">
    <location>
        <begin position="200"/>
        <end position="222"/>
    </location>
</feature>
<evidence type="ECO:0000313" key="4">
    <source>
        <dbReference type="EMBL" id="MTW10561.1"/>
    </source>
</evidence>
<feature type="domain" description="FimV N-terminal" evidence="3">
    <location>
        <begin position="21"/>
        <end position="125"/>
    </location>
</feature>
<organism evidence="4 5">
    <name type="scientific">Massilia eburnea</name>
    <dbReference type="NCBI Taxonomy" id="1776165"/>
    <lineage>
        <taxon>Bacteria</taxon>
        <taxon>Pseudomonadati</taxon>
        <taxon>Pseudomonadota</taxon>
        <taxon>Betaproteobacteria</taxon>
        <taxon>Burkholderiales</taxon>
        <taxon>Oxalobacteraceae</taxon>
        <taxon>Telluria group</taxon>
        <taxon>Massilia</taxon>
    </lineage>
</organism>
<dbReference type="Proteomes" id="UP000472320">
    <property type="component" value="Unassembled WGS sequence"/>
</dbReference>
<feature type="region of interest" description="Disordered" evidence="1">
    <location>
        <begin position="144"/>
        <end position="174"/>
    </location>
</feature>
<evidence type="ECO:0000256" key="2">
    <source>
        <dbReference type="SAM" id="Phobius"/>
    </source>
</evidence>
<dbReference type="EMBL" id="WNKX01000005">
    <property type="protein sequence ID" value="MTW10561.1"/>
    <property type="molecule type" value="Genomic_DNA"/>
</dbReference>
<dbReference type="Pfam" id="PF25800">
    <property type="entry name" value="FimV_N"/>
    <property type="match status" value="1"/>
</dbReference>
<accession>A0A6L6QEH7</accession>
<gene>
    <name evidence="4" type="ORF">GM658_08080</name>
</gene>
<sequence>MSTFALALLVLGIGGPLRAAELGEVKVNSHIGQQLSADIELVDLTAADLAEIQARLANPDVFKVAGLQVPPVLGGLNIAIARRDNKRFLHLTTLQPVNADALHIFLELSSGGKQAIRAASLWLTPEPPSQRAARIAVAQPATAAPAAPSAVTTPATVTPPAAPPGAQESAEAGLNEAAQRAFAYRKQKALEQAQARAAGQSTPPATATEPSPSAAAPAVVTPPNATAPPVAAVPPTAAAPQAAPVAAVARLPAAARHVPVAAPAQPQSCAPDKQVAAQLQQCQAMTSKLSDIEGKVRRLQSAMIAPAGGAVSTAATPATPPAAALKVEAAAGKPAALATKPSSAPVKPGVTPVKPGVAADLAGNSRKRLIMIGGGVLAGLAALGGMIFFLRKRQANGPLKIWQSFRKKGEAEVVEAVPDEAEQLAAQ</sequence>
<reference evidence="4 5" key="1">
    <citation type="submission" date="2019-11" db="EMBL/GenBank/DDBJ databases">
        <title>Type strains purchased from KCTC, JCM and DSMZ.</title>
        <authorList>
            <person name="Lu H."/>
        </authorList>
    </citation>
    <scope>NUCLEOTIDE SEQUENCE [LARGE SCALE GENOMIC DNA]</scope>
    <source>
        <strain evidence="4 5">JCM 31587</strain>
    </source>
</reference>
<proteinExistence type="predicted"/>
<evidence type="ECO:0000256" key="1">
    <source>
        <dbReference type="SAM" id="MobiDB-lite"/>
    </source>
</evidence>
<dbReference type="InterPro" id="IPR057840">
    <property type="entry name" value="FimV_N"/>
</dbReference>
<feature type="compositionally biased region" description="Low complexity" evidence="1">
    <location>
        <begin position="144"/>
        <end position="159"/>
    </location>
</feature>